<feature type="compositionally biased region" description="Basic residues" evidence="1">
    <location>
        <begin position="58"/>
        <end position="67"/>
    </location>
</feature>
<dbReference type="AlphaFoldDB" id="A0A0L7RKD3"/>
<protein>
    <submittedName>
        <fullName evidence="2">Uncharacterized protein</fullName>
    </submittedName>
</protein>
<dbReference type="EMBL" id="KQ414573">
    <property type="protein sequence ID" value="KOC71273.1"/>
    <property type="molecule type" value="Genomic_DNA"/>
</dbReference>
<evidence type="ECO:0000313" key="3">
    <source>
        <dbReference type="Proteomes" id="UP000053825"/>
    </source>
</evidence>
<gene>
    <name evidence="2" type="ORF">WH47_02357</name>
</gene>
<proteinExistence type="predicted"/>
<feature type="region of interest" description="Disordered" evidence="1">
    <location>
        <begin position="45"/>
        <end position="67"/>
    </location>
</feature>
<evidence type="ECO:0000313" key="2">
    <source>
        <dbReference type="EMBL" id="KOC71273.1"/>
    </source>
</evidence>
<dbReference type="Proteomes" id="UP000053825">
    <property type="component" value="Unassembled WGS sequence"/>
</dbReference>
<keyword evidence="3" id="KW-1185">Reference proteome</keyword>
<name>A0A0L7RKD3_9HYME</name>
<evidence type="ECO:0000256" key="1">
    <source>
        <dbReference type="SAM" id="MobiDB-lite"/>
    </source>
</evidence>
<reference evidence="2 3" key="1">
    <citation type="submission" date="2015-07" db="EMBL/GenBank/DDBJ databases">
        <title>The genome of Habropoda laboriosa.</title>
        <authorList>
            <person name="Pan H."/>
            <person name="Kapheim K."/>
        </authorList>
    </citation>
    <scope>NUCLEOTIDE SEQUENCE [LARGE SCALE GENOMIC DNA]</scope>
    <source>
        <strain evidence="2">0110345459</strain>
    </source>
</reference>
<sequence>MWLQHDGCLAHYARRVREALNEIYLSQWIGRPYYTIYDTNHPSGKAQGGTVIISKSDIKRHQHRQIS</sequence>
<organism evidence="2 3">
    <name type="scientific">Habropoda laboriosa</name>
    <dbReference type="NCBI Taxonomy" id="597456"/>
    <lineage>
        <taxon>Eukaryota</taxon>
        <taxon>Metazoa</taxon>
        <taxon>Ecdysozoa</taxon>
        <taxon>Arthropoda</taxon>
        <taxon>Hexapoda</taxon>
        <taxon>Insecta</taxon>
        <taxon>Pterygota</taxon>
        <taxon>Neoptera</taxon>
        <taxon>Endopterygota</taxon>
        <taxon>Hymenoptera</taxon>
        <taxon>Apocrita</taxon>
        <taxon>Aculeata</taxon>
        <taxon>Apoidea</taxon>
        <taxon>Anthophila</taxon>
        <taxon>Apidae</taxon>
        <taxon>Habropoda</taxon>
    </lineage>
</organism>
<accession>A0A0L7RKD3</accession>